<evidence type="ECO:0000313" key="8">
    <source>
        <dbReference type="EMBL" id="GGD38963.1"/>
    </source>
</evidence>
<keyword evidence="9" id="KW-1185">Reference proteome</keyword>
<dbReference type="InterPro" id="IPR029056">
    <property type="entry name" value="Ribokinase-like"/>
</dbReference>
<evidence type="ECO:0000256" key="1">
    <source>
        <dbReference type="ARBA" id="ARBA00010688"/>
    </source>
</evidence>
<organism evidence="8 9">
    <name type="scientific">Sinisalibacter lacisalsi</name>
    <dbReference type="NCBI Taxonomy" id="1526570"/>
    <lineage>
        <taxon>Bacteria</taxon>
        <taxon>Pseudomonadati</taxon>
        <taxon>Pseudomonadota</taxon>
        <taxon>Alphaproteobacteria</taxon>
        <taxon>Rhodobacterales</taxon>
        <taxon>Roseobacteraceae</taxon>
        <taxon>Sinisalibacter</taxon>
    </lineage>
</organism>
<evidence type="ECO:0000256" key="3">
    <source>
        <dbReference type="ARBA" id="ARBA00022741"/>
    </source>
</evidence>
<feature type="domain" description="Carbohydrate kinase PfkB" evidence="7">
    <location>
        <begin position="26"/>
        <end position="310"/>
    </location>
</feature>
<evidence type="ECO:0000259" key="7">
    <source>
        <dbReference type="Pfam" id="PF00294"/>
    </source>
</evidence>
<evidence type="ECO:0000256" key="5">
    <source>
        <dbReference type="ARBA" id="ARBA00022840"/>
    </source>
</evidence>
<dbReference type="PANTHER" id="PTHR46566:SF2">
    <property type="entry name" value="ATP-DEPENDENT 6-PHOSPHOFRUCTOKINASE ISOZYME 2"/>
    <property type="match status" value="1"/>
</dbReference>
<protein>
    <recommendedName>
        <fullName evidence="6">Phosphofructokinase</fullName>
    </recommendedName>
</protein>
<keyword evidence="3" id="KW-0547">Nucleotide-binding</keyword>
<comment type="caution">
    <text evidence="8">The sequence shown here is derived from an EMBL/GenBank/DDBJ whole genome shotgun (WGS) entry which is preliminary data.</text>
</comment>
<dbReference type="PIRSF" id="PIRSF000535">
    <property type="entry name" value="1PFK/6PFK/LacC"/>
    <property type="match status" value="1"/>
</dbReference>
<dbReference type="CDD" id="cd01164">
    <property type="entry name" value="FruK_PfkB_like"/>
    <property type="match status" value="1"/>
</dbReference>
<dbReference type="Proteomes" id="UP000617355">
    <property type="component" value="Unassembled WGS sequence"/>
</dbReference>
<comment type="similarity">
    <text evidence="1 6">Belongs to the carbohydrate kinase PfkB family.</text>
</comment>
<dbReference type="InterPro" id="IPR011611">
    <property type="entry name" value="PfkB_dom"/>
</dbReference>
<dbReference type="EMBL" id="BMGI01000003">
    <property type="protein sequence ID" value="GGD38963.1"/>
    <property type="molecule type" value="Genomic_DNA"/>
</dbReference>
<keyword evidence="5" id="KW-0067">ATP-binding</keyword>
<dbReference type="InterPro" id="IPR017583">
    <property type="entry name" value="Tagatose/fructose_Pkinase"/>
</dbReference>
<name>A0ABQ1QPB1_9RHOB</name>
<keyword evidence="4" id="KW-0418">Kinase</keyword>
<evidence type="ECO:0000256" key="2">
    <source>
        <dbReference type="ARBA" id="ARBA00022679"/>
    </source>
</evidence>
<sequence>MFALTDPVDEQAMSNILTVTLNPALDLSTTVDRVVPEDKLRCDAPVLEAGGGGINVARAIGAMGGRAHAFVAISGYHGQQFLDILRQEPLIPEVFHTHGETRQSLAVTDRTSGEQFRFVMPGPRWTPEQAQEALEAIARVTPQRGYLVLSGSQPPGVPLHFPTQLAALMADHSARLILDTSGAPLKALLKVGSARHHVLRLDGAESEELAGRKLSDIHAVADFAEELITRGVAEVVVLALGAEGSILVEGGNRWHACTQPVTVRSKVGAGDSFVGVFTWAVSQGARWEEALVLGVAAASSAVTSDGTELCRRDQVDELARTATLRRI</sequence>
<gene>
    <name evidence="8" type="primary">pfkB</name>
    <name evidence="8" type="ORF">GCM10011358_23600</name>
</gene>
<proteinExistence type="inferred from homology"/>
<dbReference type="Pfam" id="PF00294">
    <property type="entry name" value="PfkB"/>
    <property type="match status" value="1"/>
</dbReference>
<evidence type="ECO:0000313" key="9">
    <source>
        <dbReference type="Proteomes" id="UP000617355"/>
    </source>
</evidence>
<keyword evidence="2 6" id="KW-0808">Transferase</keyword>
<dbReference type="NCBIfam" id="TIGR03168">
    <property type="entry name" value="1-PFK"/>
    <property type="match status" value="1"/>
</dbReference>
<accession>A0ABQ1QPB1</accession>
<dbReference type="Gene3D" id="3.40.1190.20">
    <property type="match status" value="1"/>
</dbReference>
<dbReference type="PANTHER" id="PTHR46566">
    <property type="entry name" value="1-PHOSPHOFRUCTOKINASE-RELATED"/>
    <property type="match status" value="1"/>
</dbReference>
<evidence type="ECO:0000256" key="4">
    <source>
        <dbReference type="ARBA" id="ARBA00022777"/>
    </source>
</evidence>
<dbReference type="SUPFAM" id="SSF53613">
    <property type="entry name" value="Ribokinase-like"/>
    <property type="match status" value="1"/>
</dbReference>
<reference evidence="9" key="1">
    <citation type="journal article" date="2019" name="Int. J. Syst. Evol. Microbiol.">
        <title>The Global Catalogue of Microorganisms (GCM) 10K type strain sequencing project: providing services to taxonomists for standard genome sequencing and annotation.</title>
        <authorList>
            <consortium name="The Broad Institute Genomics Platform"/>
            <consortium name="The Broad Institute Genome Sequencing Center for Infectious Disease"/>
            <person name="Wu L."/>
            <person name="Ma J."/>
        </authorList>
    </citation>
    <scope>NUCLEOTIDE SEQUENCE [LARGE SCALE GENOMIC DNA]</scope>
    <source>
        <strain evidence="9">CGMCC 1.12922</strain>
    </source>
</reference>
<evidence type="ECO:0000256" key="6">
    <source>
        <dbReference type="PIRNR" id="PIRNR000535"/>
    </source>
</evidence>